<dbReference type="GO" id="GO:0016747">
    <property type="term" value="F:acyltransferase activity, transferring groups other than amino-acyl groups"/>
    <property type="evidence" value="ECO:0007669"/>
    <property type="project" value="InterPro"/>
</dbReference>
<proteinExistence type="predicted"/>
<reference evidence="2" key="1">
    <citation type="submission" date="2021-01" db="EMBL/GenBank/DDBJ databases">
        <title>Whole genome shotgun sequence of Actinocatenispora rupis NBRC 107355.</title>
        <authorList>
            <person name="Komaki H."/>
            <person name="Tamura T."/>
        </authorList>
    </citation>
    <scope>NUCLEOTIDE SEQUENCE</scope>
    <source>
        <strain evidence="2">NBRC 107355</strain>
    </source>
</reference>
<dbReference type="InterPro" id="IPR024747">
    <property type="entry name" value="Pyridox_Oxase-rel"/>
</dbReference>
<dbReference type="PANTHER" id="PTHR43610:SF1">
    <property type="entry name" value="N-ACETYLTRANSFERASE DOMAIN-CONTAINING PROTEIN"/>
    <property type="match status" value="1"/>
</dbReference>
<evidence type="ECO:0000313" key="2">
    <source>
        <dbReference type="EMBL" id="GID09235.1"/>
    </source>
</evidence>
<dbReference type="InterPro" id="IPR000182">
    <property type="entry name" value="GNAT_dom"/>
</dbReference>
<comment type="caution">
    <text evidence="2">The sequence shown here is derived from an EMBL/GenBank/DDBJ whole genome shotgun (WGS) entry which is preliminary data.</text>
</comment>
<dbReference type="Proteomes" id="UP000612808">
    <property type="component" value="Unassembled WGS sequence"/>
</dbReference>
<feature type="domain" description="N-acetyltransferase" evidence="1">
    <location>
        <begin position="246"/>
        <end position="413"/>
    </location>
</feature>
<evidence type="ECO:0000313" key="3">
    <source>
        <dbReference type="Proteomes" id="UP000612808"/>
    </source>
</evidence>
<sequence length="427" mass="47002">MSYPATPVTTPTRYPDRMRRDADTVHAILDEALYCHLSFVVDGRPRVLPTLHVRIGDTLYVHGSTGSRPMLAGRRTPLREGRGETGRAAGIPVSVAVTLLDGLVFARSQFHHSANYRSVVAHGTAVPVADEDTRRRVLAALVDKIAAGRAADSRPPTRQELAATAVLALPLTDAAAKVRSGGANDDEADLALPYWAGVLPLRTTAGAPEPTDEGTVLPAYLHGWRRGDAGERSPWYEAAPMAGRLVRLEPLSTAHVDDLYAASRDREVWRHLTGPWPETTADMAREVDTALRAQAAGSRVTWAQIDRATGRAVGMTSYYDIAPDSRRVEIGYTWLGRAAWRTGINTEAKLMLLTRAFEELGAIRVSLRTDTANERSQRAIERLGMKRDGVFRNYVIRADGTPRDRVVYSMTDVEWPDARDRLRGLLR</sequence>
<accession>A0A8J3IZH5</accession>
<dbReference type="PANTHER" id="PTHR43610">
    <property type="entry name" value="BLL6696 PROTEIN"/>
    <property type="match status" value="1"/>
</dbReference>
<dbReference type="SUPFAM" id="SSF50475">
    <property type="entry name" value="FMN-binding split barrel"/>
    <property type="match status" value="1"/>
</dbReference>
<dbReference type="RefSeq" id="WP_203654007.1">
    <property type="nucleotide sequence ID" value="NZ_BAAAZM010000016.1"/>
</dbReference>
<dbReference type="Pfam" id="PF12900">
    <property type="entry name" value="Pyridox_ox_2"/>
    <property type="match status" value="1"/>
</dbReference>
<dbReference type="Pfam" id="PF13302">
    <property type="entry name" value="Acetyltransf_3"/>
    <property type="match status" value="1"/>
</dbReference>
<dbReference type="AlphaFoldDB" id="A0A8J3IZH5"/>
<dbReference type="InterPro" id="IPR012349">
    <property type="entry name" value="Split_barrel_FMN-bd"/>
</dbReference>
<name>A0A8J3IZH5_9ACTN</name>
<keyword evidence="3" id="KW-1185">Reference proteome</keyword>
<protein>
    <recommendedName>
        <fullName evidence="1">N-acetyltransferase domain-containing protein</fullName>
    </recommendedName>
</protein>
<evidence type="ECO:0000259" key="1">
    <source>
        <dbReference type="PROSITE" id="PS51186"/>
    </source>
</evidence>
<organism evidence="2 3">
    <name type="scientific">Actinocatenispora rupis</name>
    <dbReference type="NCBI Taxonomy" id="519421"/>
    <lineage>
        <taxon>Bacteria</taxon>
        <taxon>Bacillati</taxon>
        <taxon>Actinomycetota</taxon>
        <taxon>Actinomycetes</taxon>
        <taxon>Micromonosporales</taxon>
        <taxon>Micromonosporaceae</taxon>
        <taxon>Actinocatenispora</taxon>
    </lineage>
</organism>
<dbReference type="Gene3D" id="2.30.110.10">
    <property type="entry name" value="Electron Transport, Fmn-binding Protein, Chain A"/>
    <property type="match status" value="1"/>
</dbReference>
<gene>
    <name evidence="2" type="ORF">Aru02nite_01240</name>
</gene>
<dbReference type="SUPFAM" id="SSF55729">
    <property type="entry name" value="Acyl-CoA N-acyltransferases (Nat)"/>
    <property type="match status" value="1"/>
</dbReference>
<dbReference type="PROSITE" id="PS51186">
    <property type="entry name" value="GNAT"/>
    <property type="match status" value="1"/>
</dbReference>
<dbReference type="InterPro" id="IPR016181">
    <property type="entry name" value="Acyl_CoA_acyltransferase"/>
</dbReference>
<dbReference type="EMBL" id="BOMB01000001">
    <property type="protein sequence ID" value="GID09235.1"/>
    <property type="molecule type" value="Genomic_DNA"/>
</dbReference>
<dbReference type="Gene3D" id="3.40.630.30">
    <property type="match status" value="1"/>
</dbReference>